<name>A0ABY7BFG7_9FIRM</name>
<gene>
    <name evidence="2" type="ORF">OTJ99_001993</name>
</gene>
<protein>
    <submittedName>
        <fullName evidence="2">TIGR04086 family membrane protein</fullName>
    </submittedName>
</protein>
<dbReference type="InterPro" id="IPR023804">
    <property type="entry name" value="DUF3792_TM"/>
</dbReference>
<keyword evidence="3" id="KW-1185">Reference proteome</keyword>
<keyword evidence="1" id="KW-1133">Transmembrane helix</keyword>
<feature type="transmembrane region" description="Helical" evidence="1">
    <location>
        <begin position="74"/>
        <end position="93"/>
    </location>
</feature>
<feature type="transmembrane region" description="Helical" evidence="1">
    <location>
        <begin position="12"/>
        <end position="38"/>
    </location>
</feature>
<accession>A0ABY7BFG7</accession>
<dbReference type="Proteomes" id="UP001164745">
    <property type="component" value="Chromosome"/>
</dbReference>
<proteinExistence type="predicted"/>
<evidence type="ECO:0000313" key="2">
    <source>
        <dbReference type="EMBL" id="WAM31168.1"/>
    </source>
</evidence>
<dbReference type="EMBL" id="CP113864">
    <property type="protein sequence ID" value="WAM31168.1"/>
    <property type="molecule type" value="Genomic_DNA"/>
</dbReference>
<organism evidence="2 3">
    <name type="scientific">Caldicellulosiruptor naganoensis</name>
    <dbReference type="NCBI Taxonomy" id="29324"/>
    <lineage>
        <taxon>Bacteria</taxon>
        <taxon>Bacillati</taxon>
        <taxon>Bacillota</taxon>
        <taxon>Bacillota incertae sedis</taxon>
        <taxon>Caldicellulosiruptorales</taxon>
        <taxon>Caldicellulosiruptoraceae</taxon>
        <taxon>Caldicellulosiruptor</taxon>
    </lineage>
</organism>
<reference evidence="2" key="1">
    <citation type="submission" date="2022-12" db="EMBL/GenBank/DDBJ databases">
        <authorList>
            <person name="Bing R.G."/>
            <person name="Willard D.J."/>
            <person name="Manesh M.J.H."/>
            <person name="Laemthong T."/>
            <person name="Crosby J.R."/>
            <person name="Kelly R.M."/>
        </authorList>
    </citation>
    <scope>NUCLEOTIDE SEQUENCE</scope>
    <source>
        <strain evidence="2">DSM 8991</strain>
    </source>
</reference>
<evidence type="ECO:0000256" key="1">
    <source>
        <dbReference type="SAM" id="Phobius"/>
    </source>
</evidence>
<keyword evidence="1" id="KW-0472">Membrane</keyword>
<dbReference type="NCBIfam" id="TIGR04086">
    <property type="entry name" value="TIGR04086_membr"/>
    <property type="match status" value="1"/>
</dbReference>
<dbReference type="RefSeq" id="WP_045166351.1">
    <property type="nucleotide sequence ID" value="NZ_CP113864.1"/>
</dbReference>
<evidence type="ECO:0000313" key="3">
    <source>
        <dbReference type="Proteomes" id="UP001164745"/>
    </source>
</evidence>
<keyword evidence="1" id="KW-0812">Transmembrane</keyword>
<sequence>MNKKIEDASLSQYVWIIVKSLFLICFLILIISLFVMYFSMPDKIAQYLTIFSMFVGIALCGYETAEISPTRKKIAAFVVSLFVSIILVVVSIVLKRSVNISKYQLYLIIFGPILGFVMGALNAGKSRKPRPKRR</sequence>
<feature type="transmembrane region" description="Helical" evidence="1">
    <location>
        <begin position="105"/>
        <end position="124"/>
    </location>
</feature>
<feature type="transmembrane region" description="Helical" evidence="1">
    <location>
        <begin position="44"/>
        <end position="62"/>
    </location>
</feature>